<accession>A0AC59YNF6</accession>
<evidence type="ECO:0000313" key="2">
    <source>
        <dbReference type="Proteomes" id="UP001162501"/>
    </source>
</evidence>
<sequence length="181" mass="18730">MGIPSGGLRAGLTDSPPTPTREGRPFKAATRASAGLGVGVCDCRESRKPSPLSRHEGGLVPAQRLYPACPHACAALTSSALHHPRFPSEKEGGGEPPSLGQMGGCNPKRWPHSAGKGTDRTGCSISQNSLPGADCPDSVGKARQAPRTRAALVEPLCSRATCGSIHLLRRASRPATRSHCG</sequence>
<reference evidence="1" key="2">
    <citation type="submission" date="2025-03" db="EMBL/GenBank/DDBJ databases">
        <authorList>
            <consortium name="ELIXIR-Norway"/>
            <consortium name="Elixir Norway"/>
        </authorList>
    </citation>
    <scope>NUCLEOTIDE SEQUENCE</scope>
</reference>
<gene>
    <name evidence="1" type="ORF">MRATA1EN22A_LOCUS8420</name>
</gene>
<dbReference type="Proteomes" id="UP001162501">
    <property type="component" value="Chromosome 19"/>
</dbReference>
<protein>
    <submittedName>
        <fullName evidence="1">Uncharacterized protein</fullName>
    </submittedName>
</protein>
<proteinExistence type="predicted"/>
<evidence type="ECO:0000313" key="1">
    <source>
        <dbReference type="EMBL" id="CAM9855804.1"/>
    </source>
</evidence>
<reference evidence="1" key="1">
    <citation type="submission" date="2023-05" db="EMBL/GenBank/DDBJ databases">
        <authorList>
            <consortium name="ELIXIR-Norway"/>
        </authorList>
    </citation>
    <scope>NUCLEOTIDE SEQUENCE</scope>
</reference>
<name>A0AC59YNF6_RANTA</name>
<dbReference type="EMBL" id="OX596103">
    <property type="protein sequence ID" value="CAM9855804.1"/>
    <property type="molecule type" value="Genomic_DNA"/>
</dbReference>
<organism evidence="1 2">
    <name type="scientific">Rangifer tarandus platyrhynchus</name>
    <name type="common">Svalbard reindeer</name>
    <dbReference type="NCBI Taxonomy" id="3082113"/>
    <lineage>
        <taxon>Eukaryota</taxon>
        <taxon>Metazoa</taxon>
        <taxon>Chordata</taxon>
        <taxon>Craniata</taxon>
        <taxon>Vertebrata</taxon>
        <taxon>Euteleostomi</taxon>
        <taxon>Mammalia</taxon>
        <taxon>Eutheria</taxon>
        <taxon>Laurasiatheria</taxon>
        <taxon>Artiodactyla</taxon>
        <taxon>Ruminantia</taxon>
        <taxon>Pecora</taxon>
        <taxon>Cervidae</taxon>
        <taxon>Odocoileinae</taxon>
        <taxon>Rangifer</taxon>
    </lineage>
</organism>